<reference evidence="2" key="1">
    <citation type="submission" date="2021-01" db="EMBL/GenBank/DDBJ databases">
        <authorList>
            <consortium name="Genoscope - CEA"/>
            <person name="William W."/>
        </authorList>
    </citation>
    <scope>NUCLEOTIDE SEQUENCE</scope>
</reference>
<protein>
    <recommendedName>
        <fullName evidence="4">Transmembrane protein</fullName>
    </recommendedName>
</protein>
<gene>
    <name evidence="2" type="ORF">PSON_ATCC_30995.1.T0660132</name>
</gene>
<evidence type="ECO:0008006" key="4">
    <source>
        <dbReference type="Google" id="ProtNLM"/>
    </source>
</evidence>
<dbReference type="EMBL" id="CAJJDN010000066">
    <property type="protein sequence ID" value="CAD8096376.1"/>
    <property type="molecule type" value="Genomic_DNA"/>
</dbReference>
<evidence type="ECO:0000313" key="2">
    <source>
        <dbReference type="EMBL" id="CAD8096376.1"/>
    </source>
</evidence>
<proteinExistence type="predicted"/>
<keyword evidence="3" id="KW-1185">Reference proteome</keyword>
<dbReference type="Proteomes" id="UP000692954">
    <property type="component" value="Unassembled WGS sequence"/>
</dbReference>
<feature type="chain" id="PRO_5035760185" description="Transmembrane protein" evidence="1">
    <location>
        <begin position="19"/>
        <end position="179"/>
    </location>
</feature>
<accession>A0A8S1P0U6</accession>
<dbReference type="AlphaFoldDB" id="A0A8S1P0U6"/>
<organism evidence="2 3">
    <name type="scientific">Paramecium sonneborni</name>
    <dbReference type="NCBI Taxonomy" id="65129"/>
    <lineage>
        <taxon>Eukaryota</taxon>
        <taxon>Sar</taxon>
        <taxon>Alveolata</taxon>
        <taxon>Ciliophora</taxon>
        <taxon>Intramacronucleata</taxon>
        <taxon>Oligohymenophorea</taxon>
        <taxon>Peniculida</taxon>
        <taxon>Parameciidae</taxon>
        <taxon>Paramecium</taxon>
    </lineage>
</organism>
<evidence type="ECO:0000256" key="1">
    <source>
        <dbReference type="SAM" id="SignalP"/>
    </source>
</evidence>
<comment type="caution">
    <text evidence="2">The sequence shown here is derived from an EMBL/GenBank/DDBJ whole genome shotgun (WGS) entry which is preliminary data.</text>
</comment>
<evidence type="ECO:0000313" key="3">
    <source>
        <dbReference type="Proteomes" id="UP000692954"/>
    </source>
</evidence>
<feature type="signal peptide" evidence="1">
    <location>
        <begin position="1"/>
        <end position="18"/>
    </location>
</feature>
<sequence>MIILFLFFIVAQTTLIQQQYSIQNQDQAVIHLSIIKQFTTNYQFGDLKFNLSIQANHQYTLLYIPDSSSIEYYCVVIQKQNYQDCFKENIFIEDDEYQCQQTVTFHFKHNIDGNQSKLPFLICDGLQNLSIFNLFYTVKIPIPQTLITPAFIVLNRYVNSKEGLQVMFQMNLQVLQLEL</sequence>
<name>A0A8S1P0U6_9CILI</name>
<keyword evidence="1" id="KW-0732">Signal</keyword>
<dbReference type="OrthoDB" id="294175at2759"/>